<dbReference type="InterPro" id="IPR011604">
    <property type="entry name" value="PDDEXK-like_dom_sf"/>
</dbReference>
<name>A0ABU0GBN9_9HYPH</name>
<protein>
    <submittedName>
        <fullName evidence="1">Uncharacterized protein</fullName>
    </submittedName>
</protein>
<reference evidence="1 2" key="1">
    <citation type="submission" date="2023-07" db="EMBL/GenBank/DDBJ databases">
        <title>Genomic Encyclopedia of Type Strains, Phase IV (KMG-IV): sequencing the most valuable type-strain genomes for metagenomic binning, comparative biology and taxonomic classification.</title>
        <authorList>
            <person name="Goeker M."/>
        </authorList>
    </citation>
    <scope>NUCLEOTIDE SEQUENCE [LARGE SCALE GENOMIC DNA]</scope>
    <source>
        <strain evidence="1 2">DSM 1111</strain>
    </source>
</reference>
<proteinExistence type="predicted"/>
<dbReference type="Proteomes" id="UP001238496">
    <property type="component" value="Unassembled WGS sequence"/>
</dbReference>
<gene>
    <name evidence="1" type="ORF">J2045_003412</name>
</gene>
<evidence type="ECO:0000313" key="2">
    <source>
        <dbReference type="Proteomes" id="UP001238496"/>
    </source>
</evidence>
<keyword evidence="2" id="KW-1185">Reference proteome</keyword>
<sequence>MSLVYDMFKQTDGTYQLPDGVYIELPEDIYHSDTALGSTSIKQLAKNPPKWQYDRLRPRKEVTPEHFIWGRAFHCRILEGKEEFERRYAKPPVPGDYPKALNTTDQIKDFLKENGQKLTGNKGELIARARDVDGCPPFFDDILRDWYAEHQGHEDLTDRQMQEIEDAVTIMARDPILSSVMQAGTLMSGASELSIFSTDENGIRRKGRIDYALPPAGSRTKSLSIDLKHFTTFREGDNEAAATHKIYGECYDVQGAYYLDQIKSARQLADAGCIYGGDDAAIETVKAFLEAQDMDWVWIFIRRDAGMIPVIISVDTLDPMFDHGRTIVVDALDRYREFVSRCGPTELWSDPPKVPLRLNQSALPSYNRGVLCEQPANR</sequence>
<evidence type="ECO:0000313" key="1">
    <source>
        <dbReference type="EMBL" id="MDQ0422364.1"/>
    </source>
</evidence>
<dbReference type="RefSeq" id="WP_307374845.1">
    <property type="nucleotide sequence ID" value="NZ_JAUSUW010000010.1"/>
</dbReference>
<dbReference type="EMBL" id="JAUSUW010000010">
    <property type="protein sequence ID" value="MDQ0422364.1"/>
    <property type="molecule type" value="Genomic_DNA"/>
</dbReference>
<organism evidence="1 2">
    <name type="scientific">Peteryoungia aggregata LMG 23059</name>
    <dbReference type="NCBI Taxonomy" id="1368425"/>
    <lineage>
        <taxon>Bacteria</taxon>
        <taxon>Pseudomonadati</taxon>
        <taxon>Pseudomonadota</taxon>
        <taxon>Alphaproteobacteria</taxon>
        <taxon>Hyphomicrobiales</taxon>
        <taxon>Rhizobiaceae</taxon>
        <taxon>Peteryoungia</taxon>
    </lineage>
</organism>
<dbReference type="Gene3D" id="3.90.320.10">
    <property type="match status" value="1"/>
</dbReference>
<comment type="caution">
    <text evidence="1">The sequence shown here is derived from an EMBL/GenBank/DDBJ whole genome shotgun (WGS) entry which is preliminary data.</text>
</comment>
<accession>A0ABU0GBN9</accession>